<dbReference type="PANTHER" id="PTHR18964">
    <property type="entry name" value="ROK (REPRESSOR, ORF, KINASE) FAMILY"/>
    <property type="match status" value="1"/>
</dbReference>
<dbReference type="Pfam" id="PF00480">
    <property type="entry name" value="ROK"/>
    <property type="match status" value="1"/>
</dbReference>
<dbReference type="InterPro" id="IPR000600">
    <property type="entry name" value="ROK"/>
</dbReference>
<dbReference type="eggNOG" id="COG1940">
    <property type="taxonomic scope" value="Bacteria"/>
</dbReference>
<gene>
    <name evidence="2" type="ORF">BITS_0546</name>
</gene>
<comment type="similarity">
    <text evidence="1">Belongs to the ROK (NagC/XylR) family.</text>
</comment>
<evidence type="ECO:0000313" key="3">
    <source>
        <dbReference type="Proteomes" id="UP000029080"/>
    </source>
</evidence>
<dbReference type="EC" id="2.7.1.2" evidence="2"/>
<proteinExistence type="inferred from homology"/>
<keyword evidence="3" id="KW-1185">Reference proteome</keyword>
<reference evidence="2 3" key="1">
    <citation type="submission" date="2014-03" db="EMBL/GenBank/DDBJ databases">
        <title>Genomics of Bifidobacteria.</title>
        <authorList>
            <person name="Ventura M."/>
            <person name="Milani C."/>
            <person name="Lugli G.A."/>
        </authorList>
    </citation>
    <scope>NUCLEOTIDE SEQUENCE [LARGE SCALE GENOMIC DNA]</scope>
    <source>
        <strain evidence="2 3">JCM 13495</strain>
    </source>
</reference>
<dbReference type="Proteomes" id="UP000029080">
    <property type="component" value="Unassembled WGS sequence"/>
</dbReference>
<evidence type="ECO:0000313" key="2">
    <source>
        <dbReference type="EMBL" id="KFJ08211.1"/>
    </source>
</evidence>
<organism evidence="2 3">
    <name type="scientific">Bifidobacterium tsurumiense</name>
    <dbReference type="NCBI Taxonomy" id="356829"/>
    <lineage>
        <taxon>Bacteria</taxon>
        <taxon>Bacillati</taxon>
        <taxon>Actinomycetota</taxon>
        <taxon>Actinomycetes</taxon>
        <taxon>Bifidobacteriales</taxon>
        <taxon>Bifidobacteriaceae</taxon>
        <taxon>Bifidobacterium</taxon>
    </lineage>
</organism>
<dbReference type="EMBL" id="JGZU01000003">
    <property type="protein sequence ID" value="KFJ08211.1"/>
    <property type="molecule type" value="Genomic_DNA"/>
</dbReference>
<dbReference type="PANTHER" id="PTHR18964:SF149">
    <property type="entry name" value="BIFUNCTIONAL UDP-N-ACETYLGLUCOSAMINE 2-EPIMERASE_N-ACETYLMANNOSAMINE KINASE"/>
    <property type="match status" value="1"/>
</dbReference>
<dbReference type="STRING" id="356829.BITS_0546"/>
<dbReference type="Gene3D" id="3.30.420.40">
    <property type="match status" value="2"/>
</dbReference>
<evidence type="ECO:0000256" key="1">
    <source>
        <dbReference type="ARBA" id="ARBA00006479"/>
    </source>
</evidence>
<keyword evidence="2" id="KW-0808">Transferase</keyword>
<dbReference type="SUPFAM" id="SSF53067">
    <property type="entry name" value="Actin-like ATPase domain"/>
    <property type="match status" value="1"/>
</dbReference>
<protein>
    <submittedName>
        <fullName evidence="2">ROK family protein</fullName>
        <ecNumber evidence="2">2.7.1.2</ecNumber>
    </submittedName>
</protein>
<comment type="caution">
    <text evidence="2">The sequence shown here is derived from an EMBL/GenBank/DDBJ whole genome shotgun (WGS) entry which is preliminary data.</text>
</comment>
<accession>A0A087EKB0</accession>
<dbReference type="InterPro" id="IPR043129">
    <property type="entry name" value="ATPase_NBD"/>
</dbReference>
<name>A0A087EKB0_9BIFI</name>
<dbReference type="GO" id="GO:0004340">
    <property type="term" value="F:glucokinase activity"/>
    <property type="evidence" value="ECO:0007669"/>
    <property type="project" value="UniProtKB-EC"/>
</dbReference>
<dbReference type="AlphaFoldDB" id="A0A087EKB0"/>
<sequence length="300" mass="31093">MAETLIGIDVGGTKIEGTLVDRFGHVLDTYKVPARSGNACVVEDVVTVARHLSDEALPVGIGIPGRVDTAHGMVWDVVNLGILELPLAEEVSSQLGSDVRVVNDVNAAALGASAALASGDVGNDALEVMAFLNLGTGLAAGVTRYGKLDHGFSGALGEIGHIPVDPNQLPCPCGQRGCLETVGSGKGLRELWPQANPAMPDIIARCEQGDEHAQEVLAKVMHAIGDALQIITQTYDPHIIVIGGGISKTGEPLLQAISKEMTRRASSSHFIETIDIPSRLRLAPSGVPIGAIGAAMSLLS</sequence>